<sequence>MDGILKKIKGHFGHLTYRDVDGIFKIIGGIFIIFTRGVELNILEIRGMPRFTRNVYPEPEGSSGDVTGHLLEALERLVAQNVQQQQPQPQQLPQSAGINTMVKQFCDLHPPKFDGSSNLLVAEN</sequence>
<evidence type="ECO:0000313" key="2">
    <source>
        <dbReference type="Proteomes" id="UP000796880"/>
    </source>
</evidence>
<accession>A0A8K0E833</accession>
<keyword evidence="2" id="KW-1185">Reference proteome</keyword>
<gene>
    <name evidence="1" type="ORF">FNV43_RR15019</name>
</gene>
<dbReference type="EMBL" id="VOIH02000007">
    <property type="protein sequence ID" value="KAF3441109.1"/>
    <property type="molecule type" value="Genomic_DNA"/>
</dbReference>
<dbReference type="Proteomes" id="UP000796880">
    <property type="component" value="Unassembled WGS sequence"/>
</dbReference>
<proteinExistence type="predicted"/>
<evidence type="ECO:0000313" key="1">
    <source>
        <dbReference type="EMBL" id="KAF3441109.1"/>
    </source>
</evidence>
<reference evidence="1" key="1">
    <citation type="submission" date="2020-03" db="EMBL/GenBank/DDBJ databases">
        <title>A high-quality chromosome-level genome assembly of a woody plant with both climbing and erect habits, Rhamnella rubrinervis.</title>
        <authorList>
            <person name="Lu Z."/>
            <person name="Yang Y."/>
            <person name="Zhu X."/>
            <person name="Sun Y."/>
        </authorList>
    </citation>
    <scope>NUCLEOTIDE SEQUENCE</scope>
    <source>
        <strain evidence="1">BYM</strain>
        <tissue evidence="1">Leaf</tissue>
    </source>
</reference>
<organism evidence="1 2">
    <name type="scientific">Rhamnella rubrinervis</name>
    <dbReference type="NCBI Taxonomy" id="2594499"/>
    <lineage>
        <taxon>Eukaryota</taxon>
        <taxon>Viridiplantae</taxon>
        <taxon>Streptophyta</taxon>
        <taxon>Embryophyta</taxon>
        <taxon>Tracheophyta</taxon>
        <taxon>Spermatophyta</taxon>
        <taxon>Magnoliopsida</taxon>
        <taxon>eudicotyledons</taxon>
        <taxon>Gunneridae</taxon>
        <taxon>Pentapetalae</taxon>
        <taxon>rosids</taxon>
        <taxon>fabids</taxon>
        <taxon>Rosales</taxon>
        <taxon>Rhamnaceae</taxon>
        <taxon>rhamnoid group</taxon>
        <taxon>Rhamneae</taxon>
        <taxon>Rhamnella</taxon>
    </lineage>
</organism>
<comment type="caution">
    <text evidence="1">The sequence shown here is derived from an EMBL/GenBank/DDBJ whole genome shotgun (WGS) entry which is preliminary data.</text>
</comment>
<name>A0A8K0E833_9ROSA</name>
<protein>
    <submittedName>
        <fullName evidence="1">Uncharacterized protein</fullName>
    </submittedName>
</protein>
<dbReference type="AlphaFoldDB" id="A0A8K0E833"/>